<evidence type="ECO:0000313" key="10">
    <source>
        <dbReference type="Proteomes" id="UP000054709"/>
    </source>
</evidence>
<sequence length="252" mass="27707">MEFELGSILKLVKRRLLFIIVLCIVAVGLASFVSYYVLKPKYEATASILIQGDRQQKAINDIMAGQKLVTTYGEIIRSSRIADEVVRRLQLNVTPEKLLEKVKTRTSSESLVTTVIVTDSSAQRATDIANGFGEAFNENIQAIMGVENVVFLDRAKVPFEAISPKPVFNMVVAFGLALIAGIAFSILRELAEKPVRSAKNIQLDLQLPLLGTVGKLKPRKRRAKSKSNSVEGVSKHEEENAKIVLPGTTEVI</sequence>
<dbReference type="EMBL" id="LCZJ02000025">
    <property type="protein sequence ID" value="KTD85935.1"/>
    <property type="molecule type" value="Genomic_DNA"/>
</dbReference>
<name>A0A0W1AXC7_9BACL</name>
<evidence type="ECO:0000256" key="5">
    <source>
        <dbReference type="ARBA" id="ARBA00022989"/>
    </source>
</evidence>
<comment type="subcellular location">
    <subcellularLocation>
        <location evidence="1">Cell membrane</location>
        <topology evidence="1">Multi-pass membrane protein</topology>
    </subcellularLocation>
</comment>
<proteinExistence type="inferred from homology"/>
<keyword evidence="6 7" id="KW-0472">Membrane</keyword>
<dbReference type="AlphaFoldDB" id="A0A0W1AXC7"/>
<keyword evidence="3" id="KW-1003">Cell membrane</keyword>
<evidence type="ECO:0000256" key="6">
    <source>
        <dbReference type="ARBA" id="ARBA00023136"/>
    </source>
</evidence>
<dbReference type="InterPro" id="IPR050445">
    <property type="entry name" value="Bact_polysacc_biosynth/exp"/>
</dbReference>
<accession>A0A0W1AXC7</accession>
<evidence type="ECO:0000313" key="9">
    <source>
        <dbReference type="EMBL" id="KTD85935.1"/>
    </source>
</evidence>
<evidence type="ECO:0000256" key="3">
    <source>
        <dbReference type="ARBA" id="ARBA00022475"/>
    </source>
</evidence>
<dbReference type="Proteomes" id="UP000054709">
    <property type="component" value="Unassembled WGS sequence"/>
</dbReference>
<feature type="transmembrane region" description="Helical" evidence="7">
    <location>
        <begin position="16"/>
        <end position="38"/>
    </location>
</feature>
<dbReference type="GO" id="GO:0004713">
    <property type="term" value="F:protein tyrosine kinase activity"/>
    <property type="evidence" value="ECO:0007669"/>
    <property type="project" value="TreeGrafter"/>
</dbReference>
<keyword evidence="5 7" id="KW-1133">Transmembrane helix</keyword>
<reference evidence="9 10" key="1">
    <citation type="journal article" date="2015" name="Int. Biodeterior. Biodegradation">
        <title>Physiological and genetic screening methods for the isolation of methyl tert-butyl ether-degrading bacteria for bioremediation purposes.</title>
        <authorList>
            <person name="Guisado I.M."/>
            <person name="Purswani J."/>
            <person name="Gonzalez Lopez J."/>
            <person name="Pozo C."/>
        </authorList>
    </citation>
    <scope>NUCLEOTIDE SEQUENCE [LARGE SCALE GENOMIC DNA]</scope>
    <source>
        <strain evidence="9 10">SH7</strain>
    </source>
</reference>
<dbReference type="PANTHER" id="PTHR32309:SF13">
    <property type="entry name" value="FERRIC ENTEROBACTIN TRANSPORT PROTEIN FEPE"/>
    <property type="match status" value="1"/>
</dbReference>
<dbReference type="PANTHER" id="PTHR32309">
    <property type="entry name" value="TYROSINE-PROTEIN KINASE"/>
    <property type="match status" value="1"/>
</dbReference>
<keyword evidence="4 7" id="KW-0812">Transmembrane</keyword>
<evidence type="ECO:0000256" key="2">
    <source>
        <dbReference type="ARBA" id="ARBA00006683"/>
    </source>
</evidence>
<comment type="similarity">
    <text evidence="2">Belongs to the CpsC/CapA family.</text>
</comment>
<dbReference type="Pfam" id="PF02706">
    <property type="entry name" value="Wzz"/>
    <property type="match status" value="1"/>
</dbReference>
<feature type="transmembrane region" description="Helical" evidence="7">
    <location>
        <begin position="167"/>
        <end position="187"/>
    </location>
</feature>
<evidence type="ECO:0000256" key="7">
    <source>
        <dbReference type="SAM" id="Phobius"/>
    </source>
</evidence>
<organism evidence="9 10">
    <name type="scientific">Paenibacillus etheri</name>
    <dbReference type="NCBI Taxonomy" id="1306852"/>
    <lineage>
        <taxon>Bacteria</taxon>
        <taxon>Bacillati</taxon>
        <taxon>Bacillota</taxon>
        <taxon>Bacilli</taxon>
        <taxon>Bacillales</taxon>
        <taxon>Paenibacillaceae</taxon>
        <taxon>Paenibacillus</taxon>
    </lineage>
</organism>
<dbReference type="GO" id="GO:0005886">
    <property type="term" value="C:plasma membrane"/>
    <property type="evidence" value="ECO:0007669"/>
    <property type="project" value="UniProtKB-SubCell"/>
</dbReference>
<evidence type="ECO:0000256" key="4">
    <source>
        <dbReference type="ARBA" id="ARBA00022692"/>
    </source>
</evidence>
<gene>
    <name evidence="9" type="ORF">UQ64_17735</name>
</gene>
<comment type="caution">
    <text evidence="9">The sequence shown here is derived from an EMBL/GenBank/DDBJ whole genome shotgun (WGS) entry which is preliminary data.</text>
</comment>
<evidence type="ECO:0000259" key="8">
    <source>
        <dbReference type="Pfam" id="PF02706"/>
    </source>
</evidence>
<evidence type="ECO:0000256" key="1">
    <source>
        <dbReference type="ARBA" id="ARBA00004651"/>
    </source>
</evidence>
<protein>
    <recommendedName>
        <fullName evidence="8">Polysaccharide chain length determinant N-terminal domain-containing protein</fullName>
    </recommendedName>
</protein>
<dbReference type="InterPro" id="IPR003856">
    <property type="entry name" value="LPS_length_determ_N"/>
</dbReference>
<keyword evidence="10" id="KW-1185">Reference proteome</keyword>
<feature type="domain" description="Polysaccharide chain length determinant N-terminal" evidence="8">
    <location>
        <begin position="2"/>
        <end position="88"/>
    </location>
</feature>